<sequence length="142" mass="15825">MSRSQVSFLEDPVFHHRNNGDLRASSAVVKDAEKFDLTHHEDGRISLKCHTGKYLKVDKNGDVRGSGSSVEEESKFEVESHESGLISLRSSGGYVAAEANGRIRANRATVGAWEVFQAQRLPPGFQNFDRKWGFKRLVPIVP</sequence>
<dbReference type="GO" id="GO:0051015">
    <property type="term" value="F:actin filament binding"/>
    <property type="evidence" value="ECO:0007669"/>
    <property type="project" value="InterPro"/>
</dbReference>
<name>A0A9P1CZZ1_9DINO</name>
<dbReference type="Pfam" id="PF06268">
    <property type="entry name" value="Fascin"/>
    <property type="match status" value="1"/>
</dbReference>
<dbReference type="EMBL" id="CAMXCT030002856">
    <property type="protein sequence ID" value="CAL4788196.1"/>
    <property type="molecule type" value="Genomic_DNA"/>
</dbReference>
<feature type="domain" description="Fascin-like" evidence="4">
    <location>
        <begin position="14"/>
        <end position="117"/>
    </location>
</feature>
<dbReference type="OrthoDB" id="413993at2759"/>
<proteinExistence type="predicted"/>
<dbReference type="CDD" id="cd00257">
    <property type="entry name" value="beta-trefoil_FSCN-like"/>
    <property type="match status" value="1"/>
</dbReference>
<dbReference type="Gene3D" id="2.80.10.50">
    <property type="match status" value="1"/>
</dbReference>
<evidence type="ECO:0000256" key="1">
    <source>
        <dbReference type="ARBA" id="ARBA00004496"/>
    </source>
</evidence>
<dbReference type="InterPro" id="IPR008999">
    <property type="entry name" value="Actin-crosslinking"/>
</dbReference>
<organism evidence="5">
    <name type="scientific">Cladocopium goreaui</name>
    <dbReference type="NCBI Taxonomy" id="2562237"/>
    <lineage>
        <taxon>Eukaryota</taxon>
        <taxon>Sar</taxon>
        <taxon>Alveolata</taxon>
        <taxon>Dinophyceae</taxon>
        <taxon>Suessiales</taxon>
        <taxon>Symbiodiniaceae</taxon>
        <taxon>Cladocopium</taxon>
    </lineage>
</organism>
<evidence type="ECO:0000313" key="5">
    <source>
        <dbReference type="EMBL" id="CAI4000884.1"/>
    </source>
</evidence>
<keyword evidence="8" id="KW-1185">Reference proteome</keyword>
<dbReference type="SUPFAM" id="SSF50405">
    <property type="entry name" value="Actin-crosslinking proteins"/>
    <property type="match status" value="1"/>
</dbReference>
<reference evidence="5" key="1">
    <citation type="submission" date="2022-10" db="EMBL/GenBank/DDBJ databases">
        <authorList>
            <person name="Chen Y."/>
            <person name="Dougan E. K."/>
            <person name="Chan C."/>
            <person name="Rhodes N."/>
            <person name="Thang M."/>
        </authorList>
    </citation>
    <scope>NUCLEOTIDE SEQUENCE</scope>
</reference>
<dbReference type="InterPro" id="IPR022768">
    <property type="entry name" value="Fascin-like_dom"/>
</dbReference>
<keyword evidence="3" id="KW-0009">Actin-binding</keyword>
<accession>A0A9P1CZZ1</accession>
<dbReference type="EMBL" id="CAMXCT020002856">
    <property type="protein sequence ID" value="CAL1154259.1"/>
    <property type="molecule type" value="Genomic_DNA"/>
</dbReference>
<comment type="caution">
    <text evidence="5">The sequence shown here is derived from an EMBL/GenBank/DDBJ whole genome shotgun (WGS) entry which is preliminary data.</text>
</comment>
<keyword evidence="2" id="KW-0963">Cytoplasm</keyword>
<dbReference type="Proteomes" id="UP001152797">
    <property type="component" value="Unassembled WGS sequence"/>
</dbReference>
<dbReference type="AlphaFoldDB" id="A0A9P1CZZ1"/>
<protein>
    <submittedName>
        <fullName evidence="7">Fascin</fullName>
    </submittedName>
</protein>
<dbReference type="GO" id="GO:0030674">
    <property type="term" value="F:protein-macromolecule adaptor activity"/>
    <property type="evidence" value="ECO:0007669"/>
    <property type="project" value="InterPro"/>
</dbReference>
<dbReference type="EMBL" id="CAMXCT010002856">
    <property type="protein sequence ID" value="CAI4000884.1"/>
    <property type="molecule type" value="Genomic_DNA"/>
</dbReference>
<comment type="subcellular location">
    <subcellularLocation>
        <location evidence="1">Cytoplasm</location>
    </subcellularLocation>
</comment>
<evidence type="ECO:0000313" key="8">
    <source>
        <dbReference type="Proteomes" id="UP001152797"/>
    </source>
</evidence>
<evidence type="ECO:0000313" key="7">
    <source>
        <dbReference type="EMBL" id="CAL4788196.1"/>
    </source>
</evidence>
<evidence type="ECO:0000256" key="2">
    <source>
        <dbReference type="ARBA" id="ARBA00022490"/>
    </source>
</evidence>
<dbReference type="GO" id="GO:0005737">
    <property type="term" value="C:cytoplasm"/>
    <property type="evidence" value="ECO:0007669"/>
    <property type="project" value="UniProtKB-SubCell"/>
</dbReference>
<evidence type="ECO:0000313" key="6">
    <source>
        <dbReference type="EMBL" id="CAL1154259.1"/>
    </source>
</evidence>
<reference evidence="6" key="2">
    <citation type="submission" date="2024-04" db="EMBL/GenBank/DDBJ databases">
        <authorList>
            <person name="Chen Y."/>
            <person name="Shah S."/>
            <person name="Dougan E. K."/>
            <person name="Thang M."/>
            <person name="Chan C."/>
        </authorList>
    </citation>
    <scope>NUCLEOTIDE SEQUENCE [LARGE SCALE GENOMIC DNA]</scope>
</reference>
<gene>
    <name evidence="5" type="ORF">C1SCF055_LOCUS26971</name>
</gene>
<evidence type="ECO:0000259" key="4">
    <source>
        <dbReference type="Pfam" id="PF06268"/>
    </source>
</evidence>
<evidence type="ECO:0000256" key="3">
    <source>
        <dbReference type="ARBA" id="ARBA00023203"/>
    </source>
</evidence>